<protein>
    <recommendedName>
        <fullName evidence="3">HECT domain-containing protein</fullName>
    </recommendedName>
</protein>
<comment type="caution">
    <text evidence="4">The sequence shown here is derived from an EMBL/GenBank/DDBJ whole genome shotgun (WGS) entry which is preliminary data.</text>
</comment>
<accession>A0ABQ9E1E2</accession>
<dbReference type="Gene3D" id="3.30.2160.10">
    <property type="entry name" value="Hect, E3 ligase catalytic domain"/>
    <property type="match status" value="1"/>
</dbReference>
<evidence type="ECO:0000313" key="4">
    <source>
        <dbReference type="EMBL" id="KAJ8299286.1"/>
    </source>
</evidence>
<dbReference type="Proteomes" id="UP001217089">
    <property type="component" value="Unassembled WGS sequence"/>
</dbReference>
<gene>
    <name evidence="4" type="ORF">KUTeg_023346</name>
</gene>
<sequence>MAISSERTIEVVTLQMFRKQRGQHKVCIERKQLFEDVISYLLTDQVENERINVEFKVDGYTEPAHDSGGLSREMFTLFFQECLSPERGMFEGVARNLLPVDNERALDERWFYCLGKGIVLSLVSGGAGFPYLSKSTVAYLLDTEIESLPDLTKDVSDKIRSIINEVEETETVDVLYHRSCESKLNLTDLLKEIKWPFGCKIEKNEKLLFTQMVLKWHLLDKRKRAMDQLKEGLNTLNFLEGVKQCSDFEMYLVHDQDNCVNSDFIRRQLLPKLADLDTKSENQEQIKLLASNCLMDISDNFVLMLKKEMLEFLPGRKANHVSHL</sequence>
<keyword evidence="1 2" id="KW-0833">Ubl conjugation pathway</keyword>
<evidence type="ECO:0000313" key="5">
    <source>
        <dbReference type="Proteomes" id="UP001217089"/>
    </source>
</evidence>
<dbReference type="Pfam" id="PF00632">
    <property type="entry name" value="HECT"/>
    <property type="match status" value="1"/>
</dbReference>
<dbReference type="PROSITE" id="PS50237">
    <property type="entry name" value="HECT"/>
    <property type="match status" value="1"/>
</dbReference>
<reference evidence="4 5" key="1">
    <citation type="submission" date="2022-12" db="EMBL/GenBank/DDBJ databases">
        <title>Chromosome-level genome of Tegillarca granosa.</title>
        <authorList>
            <person name="Kim J."/>
        </authorList>
    </citation>
    <scope>NUCLEOTIDE SEQUENCE [LARGE SCALE GENOMIC DNA]</scope>
    <source>
        <strain evidence="4">Teg-2019</strain>
        <tissue evidence="4">Adductor muscle</tissue>
    </source>
</reference>
<organism evidence="4 5">
    <name type="scientific">Tegillarca granosa</name>
    <name type="common">Malaysian cockle</name>
    <name type="synonym">Anadara granosa</name>
    <dbReference type="NCBI Taxonomy" id="220873"/>
    <lineage>
        <taxon>Eukaryota</taxon>
        <taxon>Metazoa</taxon>
        <taxon>Spiralia</taxon>
        <taxon>Lophotrochozoa</taxon>
        <taxon>Mollusca</taxon>
        <taxon>Bivalvia</taxon>
        <taxon>Autobranchia</taxon>
        <taxon>Pteriomorphia</taxon>
        <taxon>Arcoida</taxon>
        <taxon>Arcoidea</taxon>
        <taxon>Arcidae</taxon>
        <taxon>Tegillarca</taxon>
    </lineage>
</organism>
<dbReference type="Gene3D" id="3.90.1750.10">
    <property type="entry name" value="Hect, E3 ligase catalytic domains"/>
    <property type="match status" value="1"/>
</dbReference>
<name>A0ABQ9E1E2_TEGGR</name>
<dbReference type="InterPro" id="IPR000569">
    <property type="entry name" value="HECT_dom"/>
</dbReference>
<keyword evidence="5" id="KW-1185">Reference proteome</keyword>
<evidence type="ECO:0000259" key="3">
    <source>
        <dbReference type="PROSITE" id="PS50237"/>
    </source>
</evidence>
<comment type="caution">
    <text evidence="2">Lacks conserved residue(s) required for the propagation of feature annotation.</text>
</comment>
<dbReference type="SUPFAM" id="SSF56204">
    <property type="entry name" value="Hect, E3 ligase catalytic domain"/>
    <property type="match status" value="1"/>
</dbReference>
<feature type="domain" description="HECT" evidence="3">
    <location>
        <begin position="43"/>
        <end position="236"/>
    </location>
</feature>
<evidence type="ECO:0000256" key="2">
    <source>
        <dbReference type="PROSITE-ProRule" id="PRU00104"/>
    </source>
</evidence>
<evidence type="ECO:0000256" key="1">
    <source>
        <dbReference type="ARBA" id="ARBA00022786"/>
    </source>
</evidence>
<proteinExistence type="predicted"/>
<dbReference type="EMBL" id="JARBDR010000921">
    <property type="protein sequence ID" value="KAJ8299286.1"/>
    <property type="molecule type" value="Genomic_DNA"/>
</dbReference>
<dbReference type="InterPro" id="IPR035983">
    <property type="entry name" value="Hect_E3_ubiquitin_ligase"/>
</dbReference>